<evidence type="ECO:0000313" key="5">
    <source>
        <dbReference type="Proteomes" id="UP000639772"/>
    </source>
</evidence>
<keyword evidence="1 3" id="KW-0853">WD repeat</keyword>
<protein>
    <submittedName>
        <fullName evidence="4">Uncharacterized protein</fullName>
    </submittedName>
</protein>
<evidence type="ECO:0000256" key="2">
    <source>
        <dbReference type="ARBA" id="ARBA00022737"/>
    </source>
</evidence>
<dbReference type="AlphaFoldDB" id="A0A835R0R4"/>
<dbReference type="SMART" id="SM00320">
    <property type="entry name" value="WD40"/>
    <property type="match status" value="4"/>
</dbReference>
<keyword evidence="2" id="KW-0677">Repeat</keyword>
<sequence>MGSTWCAYTSGAIVQPHGRQGVQKVLNVRFHPEGLPQLVCGSNEAPNELLLYNLLSGKAIQLVGHGCEIKAVDFAVRGASIVSCGSNMLKVWDCTTGSCLFTLGSTVNDQAVVGHRQNINAMAVNNWQSCLVATSGGRGDSKILLWNALRGELAADLNSNLRHVIVKKHDLPSIDVMEFCNENLLACGSDDEHGGSATVQLWDIESPQSFINFPANTSFITSIKVNPDCSTLITGAGDGTVGLFDILRVMQLIICLLEQITRLHLFHLATVAHTFVPLALLTVPLCGIQDSCQQMFNKCTWGRLLK</sequence>
<dbReference type="InterPro" id="IPR036322">
    <property type="entry name" value="WD40_repeat_dom_sf"/>
</dbReference>
<reference evidence="4 5" key="1">
    <citation type="journal article" date="2020" name="Nat. Food">
        <title>A phased Vanilla planifolia genome enables genetic improvement of flavour and production.</title>
        <authorList>
            <person name="Hasing T."/>
            <person name="Tang H."/>
            <person name="Brym M."/>
            <person name="Khazi F."/>
            <person name="Huang T."/>
            <person name="Chambers A.H."/>
        </authorList>
    </citation>
    <scope>NUCLEOTIDE SEQUENCE [LARGE SCALE GENOMIC DNA]</scope>
    <source>
        <tissue evidence="4">Leaf</tissue>
    </source>
</reference>
<comment type="caution">
    <text evidence="4">The sequence shown here is derived from an EMBL/GenBank/DDBJ whole genome shotgun (WGS) entry which is preliminary data.</text>
</comment>
<dbReference type="OrthoDB" id="1886825at2759"/>
<organism evidence="4 5">
    <name type="scientific">Vanilla planifolia</name>
    <name type="common">Vanilla</name>
    <dbReference type="NCBI Taxonomy" id="51239"/>
    <lineage>
        <taxon>Eukaryota</taxon>
        <taxon>Viridiplantae</taxon>
        <taxon>Streptophyta</taxon>
        <taxon>Embryophyta</taxon>
        <taxon>Tracheophyta</taxon>
        <taxon>Spermatophyta</taxon>
        <taxon>Magnoliopsida</taxon>
        <taxon>Liliopsida</taxon>
        <taxon>Asparagales</taxon>
        <taxon>Orchidaceae</taxon>
        <taxon>Vanilloideae</taxon>
        <taxon>Vanilleae</taxon>
        <taxon>Vanilla</taxon>
    </lineage>
</organism>
<dbReference type="PANTHER" id="PTHR19848">
    <property type="entry name" value="WD40 REPEAT PROTEIN"/>
    <property type="match status" value="1"/>
</dbReference>
<proteinExistence type="predicted"/>
<dbReference type="Gene3D" id="2.130.10.10">
    <property type="entry name" value="YVTN repeat-like/Quinoprotein amine dehydrogenase"/>
    <property type="match status" value="2"/>
</dbReference>
<feature type="repeat" description="WD" evidence="3">
    <location>
        <begin position="213"/>
        <end position="246"/>
    </location>
</feature>
<gene>
    <name evidence="4" type="ORF">HPP92_011465</name>
</gene>
<dbReference type="PANTHER" id="PTHR19848:SF8">
    <property type="entry name" value="F-BOX AND WD REPEAT DOMAIN CONTAINING 7"/>
    <property type="match status" value="1"/>
</dbReference>
<accession>A0A835R0R4</accession>
<evidence type="ECO:0000256" key="1">
    <source>
        <dbReference type="ARBA" id="ARBA00022574"/>
    </source>
</evidence>
<dbReference type="EMBL" id="JADCNM010000005">
    <property type="protein sequence ID" value="KAG0483381.1"/>
    <property type="molecule type" value="Genomic_DNA"/>
</dbReference>
<dbReference type="PROSITE" id="PS50082">
    <property type="entry name" value="WD_REPEATS_2"/>
    <property type="match status" value="1"/>
</dbReference>
<dbReference type="InterPro" id="IPR001680">
    <property type="entry name" value="WD40_rpt"/>
</dbReference>
<dbReference type="InterPro" id="IPR015943">
    <property type="entry name" value="WD40/YVTN_repeat-like_dom_sf"/>
</dbReference>
<evidence type="ECO:0000256" key="3">
    <source>
        <dbReference type="PROSITE-ProRule" id="PRU00221"/>
    </source>
</evidence>
<dbReference type="Pfam" id="PF00400">
    <property type="entry name" value="WD40"/>
    <property type="match status" value="2"/>
</dbReference>
<dbReference type="SUPFAM" id="SSF50978">
    <property type="entry name" value="WD40 repeat-like"/>
    <property type="match status" value="1"/>
</dbReference>
<dbReference type="Proteomes" id="UP000639772">
    <property type="component" value="Unassembled WGS sequence"/>
</dbReference>
<evidence type="ECO:0000313" key="4">
    <source>
        <dbReference type="EMBL" id="KAG0483381.1"/>
    </source>
</evidence>
<name>A0A835R0R4_VANPL</name>